<evidence type="ECO:0000256" key="2">
    <source>
        <dbReference type="ARBA" id="ARBA00007749"/>
    </source>
</evidence>
<evidence type="ECO:0000259" key="6">
    <source>
        <dbReference type="SMART" id="SM00849"/>
    </source>
</evidence>
<sequence>MKMHVLAGGRLRMRRNIYFTDADKSEMIDLPVSAFLLRHPQGNVMFDSGCHPSVAEGPEQAAARWGGMARMMTPVAPPEENVITSLQCVGVKPDDIDLVICSHFHPDHCGCNVFFRKATMLVHAKELEAAQAPDAAQKGYLPTEWDHPNLRQVIDQQHDVFGDSKIVCVPLPGHTPGIVGALVNLDRDGTFLLASDTVSVRAMLDRDVMPKNMWNAEVSAQSIAEVKRIEARGATVLCGHDDAQWQTLRKGADAYE</sequence>
<dbReference type="OrthoDB" id="9773738at2"/>
<dbReference type="Gene3D" id="3.60.15.10">
    <property type="entry name" value="Ribonuclease Z/Hydroxyacylglutathione hydrolase-like"/>
    <property type="match status" value="1"/>
</dbReference>
<comment type="similarity">
    <text evidence="2">Belongs to the metallo-beta-lactamase superfamily.</text>
</comment>
<evidence type="ECO:0000256" key="3">
    <source>
        <dbReference type="ARBA" id="ARBA00022723"/>
    </source>
</evidence>
<dbReference type="Pfam" id="PF00753">
    <property type="entry name" value="Lactamase_B"/>
    <property type="match status" value="1"/>
</dbReference>
<dbReference type="GO" id="GO:0102007">
    <property type="term" value="F:acyl-L-homoserine-lactone lactonohydrolase activity"/>
    <property type="evidence" value="ECO:0007669"/>
    <property type="project" value="UniProtKB-EC"/>
</dbReference>
<keyword evidence="4 7" id="KW-0378">Hydrolase</keyword>
<dbReference type="RefSeq" id="WP_096358189.1">
    <property type="nucleotide sequence ID" value="NZ_AP014946.1"/>
</dbReference>
<keyword evidence="5" id="KW-0862">Zinc</keyword>
<dbReference type="GO" id="GO:0046872">
    <property type="term" value="F:metal ion binding"/>
    <property type="evidence" value="ECO:0007669"/>
    <property type="project" value="UniProtKB-KW"/>
</dbReference>
<evidence type="ECO:0000256" key="4">
    <source>
        <dbReference type="ARBA" id="ARBA00022801"/>
    </source>
</evidence>
<dbReference type="CDD" id="cd07729">
    <property type="entry name" value="AHL_lactonase_MBL-fold"/>
    <property type="match status" value="1"/>
</dbReference>
<evidence type="ECO:0000256" key="1">
    <source>
        <dbReference type="ARBA" id="ARBA00001947"/>
    </source>
</evidence>
<evidence type="ECO:0000313" key="8">
    <source>
        <dbReference type="Proteomes" id="UP000236884"/>
    </source>
</evidence>
<dbReference type="EC" id="3.1.1.81" evidence="7"/>
<gene>
    <name evidence="7" type="primary">attM</name>
    <name evidence="7" type="ORF">GJW-30_1_04057</name>
</gene>
<evidence type="ECO:0000256" key="5">
    <source>
        <dbReference type="ARBA" id="ARBA00022833"/>
    </source>
</evidence>
<comment type="cofactor">
    <cofactor evidence="1">
        <name>Zn(2+)</name>
        <dbReference type="ChEBI" id="CHEBI:29105"/>
    </cofactor>
</comment>
<dbReference type="Proteomes" id="UP000236884">
    <property type="component" value="Chromosome"/>
</dbReference>
<accession>A0A0S3PZX8</accession>
<dbReference type="InterPro" id="IPR036866">
    <property type="entry name" value="RibonucZ/Hydroxyglut_hydro"/>
</dbReference>
<proteinExistence type="inferred from homology"/>
<dbReference type="InterPro" id="IPR051013">
    <property type="entry name" value="MBL_superfamily_lactonases"/>
</dbReference>
<dbReference type="InterPro" id="IPR001279">
    <property type="entry name" value="Metallo-B-lactamas"/>
</dbReference>
<dbReference type="EMBL" id="AP014946">
    <property type="protein sequence ID" value="BAT61500.1"/>
    <property type="molecule type" value="Genomic_DNA"/>
</dbReference>
<dbReference type="SMART" id="SM00849">
    <property type="entry name" value="Lactamase_B"/>
    <property type="match status" value="1"/>
</dbReference>
<evidence type="ECO:0000313" key="7">
    <source>
        <dbReference type="EMBL" id="BAT61500.1"/>
    </source>
</evidence>
<dbReference type="SUPFAM" id="SSF56281">
    <property type="entry name" value="Metallo-hydrolase/oxidoreductase"/>
    <property type="match status" value="1"/>
</dbReference>
<organism evidence="7 8">
    <name type="scientific">Variibacter gotjawalensis</name>
    <dbReference type="NCBI Taxonomy" id="1333996"/>
    <lineage>
        <taxon>Bacteria</taxon>
        <taxon>Pseudomonadati</taxon>
        <taxon>Pseudomonadota</taxon>
        <taxon>Alphaproteobacteria</taxon>
        <taxon>Hyphomicrobiales</taxon>
        <taxon>Nitrobacteraceae</taxon>
        <taxon>Variibacter</taxon>
    </lineage>
</organism>
<feature type="domain" description="Metallo-beta-lactamase" evidence="6">
    <location>
        <begin position="31"/>
        <end position="240"/>
    </location>
</feature>
<keyword evidence="8" id="KW-1185">Reference proteome</keyword>
<dbReference type="PANTHER" id="PTHR42978">
    <property type="entry name" value="QUORUM-QUENCHING LACTONASE YTNP-RELATED-RELATED"/>
    <property type="match status" value="1"/>
</dbReference>
<name>A0A0S3PZX8_9BRAD</name>
<dbReference type="AlphaFoldDB" id="A0A0S3PZX8"/>
<protein>
    <submittedName>
        <fullName evidence="7">N-acyl homoserine lactonase AttM</fullName>
        <ecNumber evidence="7">3.1.1.81</ecNumber>
    </submittedName>
</protein>
<reference evidence="7 8" key="1">
    <citation type="submission" date="2015-08" db="EMBL/GenBank/DDBJ databases">
        <title>Investigation of the bacterial diversity of lava forest soil.</title>
        <authorList>
            <person name="Lee J.S."/>
        </authorList>
    </citation>
    <scope>NUCLEOTIDE SEQUENCE [LARGE SCALE GENOMIC DNA]</scope>
    <source>
        <strain evidence="7 8">GJW-30</strain>
    </source>
</reference>
<dbReference type="KEGG" id="vgo:GJW-30_1_04057"/>
<dbReference type="PANTHER" id="PTHR42978:SF2">
    <property type="entry name" value="102 KBASES UNSTABLE REGION: FROM 1 TO 119443"/>
    <property type="match status" value="1"/>
</dbReference>
<keyword evidence="3" id="KW-0479">Metal-binding</keyword>